<evidence type="ECO:0000256" key="3">
    <source>
        <dbReference type="ARBA" id="ARBA00022840"/>
    </source>
</evidence>
<sequence length="973" mass="107976">MVSRPTRITKARRFNANTEVQPVQVFCRVKPNRSALPSCVEIIDEKTLRTVGSRAGSQREALHTFTAVFPEDVSQELIFEKVALPLVSEFIEGKNGLLLTYGATGSGKTFAMLGSSKEPGILPMALDVVFNSLDNKQTKKYVVKPDGFNGFDVQSESDAIMDRHRLDYQQRLRHPRSDLATPSTTRPRSSNAVSVPENALYAVFISLIEVYNNSVFDLLQESPEMPGKTLTTHVLREDPLRNIYVSGCVEVEVKTADDALRIFSTGQKRRRIGQTALNAESSRSHCVFTMRLVRTGYDAKYDEAIEDKNLLVVSQLCLVDLAGCERANRAGTQGDRLKEASSINSSLMNLRKCIEVLREIQAAGQGNTALSTPGGTLRVVPYRDRRLTHLFKNFFEGNGRVVMLVCIQQSLEDYEETMHVLKFAETTQDVQTFRTPVIPPSPASYARRLRQQTPCRDSGQSTSTSDSTISVANSDEHISSILTELSTYTSEIDRYLARFLNNTTTISSDLDSDDITSTDEKVETDCSVGNPLTDCRCPTPDQEQTQRIASNVNRSLMFDTYQKVDVEPLRALLTNRRNCRKRARSVLESDFAAFRANLVDLTNIEPTTLAQHSVSNENLERTRYAARISQLENQLAEAATSAKRERSERVLQVERYRKEAERLRAQLDRLLVVEDRENKKSSEQPKIRPSVSQPNLVSVLSRQWENRLAEQRAEVPFNTAHGKGGRTNLVGGTANATSPRRAAFNPRHRRSRSAGGDTARWLEHQESNATPLGTILSPSLKLRKSVTQLEMKDTLNATNYVLHHQEADAEGNIETKLYKGCIIPTAGGGSAVIFNDVEELRQTSPLMDGRGSTHVKESKTSRKSSPGGGVTSDTNNFHDIRRSSKRRRSSSATQRHSSSSTNTQSSLGSEKTTASSNYRPVSPPIVLPEPPLLGCHLNSEMVAARCRIGISSTGGIGAFAPPATHNLRKRSKI</sequence>
<dbReference type="PRINTS" id="PR00380">
    <property type="entry name" value="KINESINHEAVY"/>
</dbReference>
<proteinExistence type="inferred from homology"/>
<dbReference type="InterPro" id="IPR001752">
    <property type="entry name" value="Kinesin_motor_dom"/>
</dbReference>
<dbReference type="EMBL" id="CAXLJL010000689">
    <property type="protein sequence ID" value="CAL5140012.1"/>
    <property type="molecule type" value="Genomic_DNA"/>
</dbReference>
<dbReference type="InterPro" id="IPR027640">
    <property type="entry name" value="Kinesin-like_fam"/>
</dbReference>
<feature type="coiled-coil region" evidence="6">
    <location>
        <begin position="614"/>
        <end position="673"/>
    </location>
</feature>
<reference evidence="9" key="1">
    <citation type="submission" date="2024-06" db="EMBL/GenBank/DDBJ databases">
        <authorList>
            <person name="Liu X."/>
            <person name="Lenzi L."/>
            <person name="Haldenby T S."/>
            <person name="Uol C."/>
        </authorList>
    </citation>
    <scope>NUCLEOTIDE SEQUENCE</scope>
</reference>
<feature type="region of interest" description="Disordered" evidence="7">
    <location>
        <begin position="844"/>
        <end position="922"/>
    </location>
</feature>
<dbReference type="Pfam" id="PF00225">
    <property type="entry name" value="Kinesin"/>
    <property type="match status" value="1"/>
</dbReference>
<keyword evidence="2 5" id="KW-0547">Nucleotide-binding</keyword>
<dbReference type="InterPro" id="IPR027417">
    <property type="entry name" value="P-loop_NTPase"/>
</dbReference>
<evidence type="ECO:0000256" key="2">
    <source>
        <dbReference type="ARBA" id="ARBA00022741"/>
    </source>
</evidence>
<evidence type="ECO:0000256" key="7">
    <source>
        <dbReference type="SAM" id="MobiDB-lite"/>
    </source>
</evidence>
<evidence type="ECO:0000313" key="10">
    <source>
        <dbReference type="Proteomes" id="UP001497525"/>
    </source>
</evidence>
<evidence type="ECO:0000256" key="5">
    <source>
        <dbReference type="PROSITE-ProRule" id="PRU00283"/>
    </source>
</evidence>
<organism evidence="9 10">
    <name type="scientific">Calicophoron daubneyi</name>
    <name type="common">Rumen fluke</name>
    <name type="synonym">Paramphistomum daubneyi</name>
    <dbReference type="NCBI Taxonomy" id="300641"/>
    <lineage>
        <taxon>Eukaryota</taxon>
        <taxon>Metazoa</taxon>
        <taxon>Spiralia</taxon>
        <taxon>Lophotrochozoa</taxon>
        <taxon>Platyhelminthes</taxon>
        <taxon>Trematoda</taxon>
        <taxon>Digenea</taxon>
        <taxon>Plagiorchiida</taxon>
        <taxon>Pronocephalata</taxon>
        <taxon>Paramphistomoidea</taxon>
        <taxon>Paramphistomidae</taxon>
        <taxon>Calicophoron</taxon>
    </lineage>
</organism>
<keyword evidence="5" id="KW-0505">Motor protein</keyword>
<dbReference type="GO" id="GO:0005634">
    <property type="term" value="C:nucleus"/>
    <property type="evidence" value="ECO:0007669"/>
    <property type="project" value="TreeGrafter"/>
</dbReference>
<evidence type="ECO:0000259" key="8">
    <source>
        <dbReference type="PROSITE" id="PS50067"/>
    </source>
</evidence>
<keyword evidence="6" id="KW-0175">Coiled coil</keyword>
<feature type="binding site" evidence="5">
    <location>
        <begin position="102"/>
        <end position="109"/>
    </location>
    <ligand>
        <name>ATP</name>
        <dbReference type="ChEBI" id="CHEBI:30616"/>
    </ligand>
</feature>
<feature type="compositionally biased region" description="Polar residues" evidence="7">
    <location>
        <begin position="910"/>
        <end position="919"/>
    </location>
</feature>
<dbReference type="GO" id="GO:0005871">
    <property type="term" value="C:kinesin complex"/>
    <property type="evidence" value="ECO:0007669"/>
    <property type="project" value="TreeGrafter"/>
</dbReference>
<dbReference type="GO" id="GO:0051256">
    <property type="term" value="P:mitotic spindle midzone assembly"/>
    <property type="evidence" value="ECO:0007669"/>
    <property type="project" value="TreeGrafter"/>
</dbReference>
<feature type="compositionally biased region" description="Low complexity" evidence="7">
    <location>
        <begin position="458"/>
        <end position="470"/>
    </location>
</feature>
<dbReference type="GO" id="GO:0003777">
    <property type="term" value="F:microtubule motor activity"/>
    <property type="evidence" value="ECO:0007669"/>
    <property type="project" value="InterPro"/>
</dbReference>
<evidence type="ECO:0000256" key="6">
    <source>
        <dbReference type="SAM" id="Coils"/>
    </source>
</evidence>
<keyword evidence="3 5" id="KW-0067">ATP-binding</keyword>
<comment type="subcellular location">
    <subcellularLocation>
        <location evidence="1">Cytoplasm</location>
        <location evidence="1">Cytoskeleton</location>
    </subcellularLocation>
</comment>
<keyword evidence="4" id="KW-0963">Cytoplasm</keyword>
<feature type="domain" description="Kinesin motor" evidence="8">
    <location>
        <begin position="22"/>
        <end position="430"/>
    </location>
</feature>
<dbReference type="GO" id="GO:0007018">
    <property type="term" value="P:microtubule-based movement"/>
    <property type="evidence" value="ECO:0007669"/>
    <property type="project" value="InterPro"/>
</dbReference>
<dbReference type="InterPro" id="IPR036961">
    <property type="entry name" value="Kinesin_motor_dom_sf"/>
</dbReference>
<feature type="compositionally biased region" description="Polar residues" evidence="7">
    <location>
        <begin position="180"/>
        <end position="192"/>
    </location>
</feature>
<feature type="region of interest" description="Disordered" evidence="7">
    <location>
        <begin position="718"/>
        <end position="757"/>
    </location>
</feature>
<evidence type="ECO:0000256" key="1">
    <source>
        <dbReference type="ARBA" id="ARBA00004245"/>
    </source>
</evidence>
<dbReference type="SUPFAM" id="SSF52540">
    <property type="entry name" value="P-loop containing nucleoside triphosphate hydrolases"/>
    <property type="match status" value="1"/>
</dbReference>
<feature type="region of interest" description="Disordered" evidence="7">
    <location>
        <begin position="434"/>
        <end position="470"/>
    </location>
</feature>
<gene>
    <name evidence="9" type="ORF">CDAUBV1_LOCUS15190</name>
</gene>
<dbReference type="PANTHER" id="PTHR24115">
    <property type="entry name" value="KINESIN-RELATED"/>
    <property type="match status" value="1"/>
</dbReference>
<dbReference type="SMART" id="SM00129">
    <property type="entry name" value="KISc"/>
    <property type="match status" value="1"/>
</dbReference>
<keyword evidence="4" id="KW-0206">Cytoskeleton</keyword>
<feature type="region of interest" description="Disordered" evidence="7">
    <location>
        <begin position="171"/>
        <end position="192"/>
    </location>
</feature>
<dbReference type="GO" id="GO:0016887">
    <property type="term" value="F:ATP hydrolysis activity"/>
    <property type="evidence" value="ECO:0007669"/>
    <property type="project" value="TreeGrafter"/>
</dbReference>
<comment type="similarity">
    <text evidence="5">Belongs to the TRAFAC class myosin-kinesin ATPase superfamily. Kinesin family.</text>
</comment>
<dbReference type="Gene3D" id="2.60.40.4330">
    <property type="entry name" value="Kinesin-like protein Kif23, Arf6-interacting domain"/>
    <property type="match status" value="1"/>
</dbReference>
<dbReference type="GO" id="GO:0005874">
    <property type="term" value="C:microtubule"/>
    <property type="evidence" value="ECO:0007669"/>
    <property type="project" value="TreeGrafter"/>
</dbReference>
<dbReference type="Gene3D" id="3.40.850.10">
    <property type="entry name" value="Kinesin motor domain"/>
    <property type="match status" value="1"/>
</dbReference>
<feature type="compositionally biased region" description="Low complexity" evidence="7">
    <location>
        <begin position="890"/>
        <end position="909"/>
    </location>
</feature>
<dbReference type="InterPro" id="IPR038105">
    <property type="entry name" value="Kif23_Arf-bd_sf"/>
</dbReference>
<dbReference type="PROSITE" id="PS50067">
    <property type="entry name" value="KINESIN_MOTOR_2"/>
    <property type="match status" value="1"/>
</dbReference>
<evidence type="ECO:0000313" key="9">
    <source>
        <dbReference type="EMBL" id="CAL5140012.1"/>
    </source>
</evidence>
<comment type="caution">
    <text evidence="9">The sequence shown here is derived from an EMBL/GenBank/DDBJ whole genome shotgun (WGS) entry which is preliminary data.</text>
</comment>
<dbReference type="AlphaFoldDB" id="A0AAV2TU68"/>
<dbReference type="PANTHER" id="PTHR24115:SF600">
    <property type="entry name" value="KINESIN-LIKE PROTEIN KIF23"/>
    <property type="match status" value="1"/>
</dbReference>
<accession>A0AAV2TU68</accession>
<evidence type="ECO:0000256" key="4">
    <source>
        <dbReference type="ARBA" id="ARBA00023212"/>
    </source>
</evidence>
<dbReference type="Pfam" id="PF16540">
    <property type="entry name" value="MKLP1_Arf_bdg"/>
    <property type="match status" value="1"/>
</dbReference>
<protein>
    <recommendedName>
        <fullName evidence="8">Kinesin motor domain-containing protein</fullName>
    </recommendedName>
</protein>
<dbReference type="Proteomes" id="UP001497525">
    <property type="component" value="Unassembled WGS sequence"/>
</dbReference>
<dbReference type="InterPro" id="IPR032384">
    <property type="entry name" value="Kif23_Arf-bd"/>
</dbReference>
<dbReference type="GO" id="GO:0005524">
    <property type="term" value="F:ATP binding"/>
    <property type="evidence" value="ECO:0007669"/>
    <property type="project" value="UniProtKB-UniRule"/>
</dbReference>
<dbReference type="GO" id="GO:0008017">
    <property type="term" value="F:microtubule binding"/>
    <property type="evidence" value="ECO:0007669"/>
    <property type="project" value="InterPro"/>
</dbReference>
<name>A0AAV2TU68_CALDB</name>